<evidence type="ECO:0000259" key="2">
    <source>
        <dbReference type="Pfam" id="PF21666"/>
    </source>
</evidence>
<dbReference type="PANTHER" id="PTHR33119:SF1">
    <property type="entry name" value="FE2OG DIOXYGENASE DOMAIN-CONTAINING PROTEIN"/>
    <property type="match status" value="1"/>
</dbReference>
<dbReference type="EMBL" id="KV878211">
    <property type="protein sequence ID" value="OJJ37883.1"/>
    <property type="molecule type" value="Genomic_DNA"/>
</dbReference>
<organism evidence="3 4">
    <name type="scientific">Aspergillus wentii DTO 134E9</name>
    <dbReference type="NCBI Taxonomy" id="1073089"/>
    <lineage>
        <taxon>Eukaryota</taxon>
        <taxon>Fungi</taxon>
        <taxon>Dikarya</taxon>
        <taxon>Ascomycota</taxon>
        <taxon>Pezizomycotina</taxon>
        <taxon>Eurotiomycetes</taxon>
        <taxon>Eurotiomycetidae</taxon>
        <taxon>Eurotiales</taxon>
        <taxon>Aspergillaceae</taxon>
        <taxon>Aspergillus</taxon>
        <taxon>Aspergillus subgen. Cremei</taxon>
    </lineage>
</organism>
<accession>A0A1L9RSM5</accession>
<proteinExistence type="predicted"/>
<dbReference type="Pfam" id="PF14033">
    <property type="entry name" value="DUF4246"/>
    <property type="match status" value="1"/>
</dbReference>
<evidence type="ECO:0000259" key="1">
    <source>
        <dbReference type="Pfam" id="PF14033"/>
    </source>
</evidence>
<dbReference type="OrthoDB" id="415532at2759"/>
<dbReference type="InterPro" id="IPR049207">
    <property type="entry name" value="DUF4246_N"/>
</dbReference>
<evidence type="ECO:0000313" key="3">
    <source>
        <dbReference type="EMBL" id="OJJ37883.1"/>
    </source>
</evidence>
<protein>
    <submittedName>
        <fullName evidence="3">Uncharacterized protein</fullName>
    </submittedName>
</protein>
<dbReference type="PANTHER" id="PTHR33119">
    <property type="entry name" value="IFI3P"/>
    <property type="match status" value="1"/>
</dbReference>
<dbReference type="Pfam" id="PF21666">
    <property type="entry name" value="DUF4246_N"/>
    <property type="match status" value="1"/>
</dbReference>
<reference evidence="4" key="1">
    <citation type="journal article" date="2017" name="Genome Biol.">
        <title>Comparative genomics reveals high biological diversity and specific adaptations in the industrially and medically important fungal genus Aspergillus.</title>
        <authorList>
            <person name="de Vries R.P."/>
            <person name="Riley R."/>
            <person name="Wiebenga A."/>
            <person name="Aguilar-Osorio G."/>
            <person name="Amillis S."/>
            <person name="Uchima C.A."/>
            <person name="Anderluh G."/>
            <person name="Asadollahi M."/>
            <person name="Askin M."/>
            <person name="Barry K."/>
            <person name="Battaglia E."/>
            <person name="Bayram O."/>
            <person name="Benocci T."/>
            <person name="Braus-Stromeyer S.A."/>
            <person name="Caldana C."/>
            <person name="Canovas D."/>
            <person name="Cerqueira G.C."/>
            <person name="Chen F."/>
            <person name="Chen W."/>
            <person name="Choi C."/>
            <person name="Clum A."/>
            <person name="Dos Santos R.A."/>
            <person name="Damasio A.R."/>
            <person name="Diallinas G."/>
            <person name="Emri T."/>
            <person name="Fekete E."/>
            <person name="Flipphi M."/>
            <person name="Freyberg S."/>
            <person name="Gallo A."/>
            <person name="Gournas C."/>
            <person name="Habgood R."/>
            <person name="Hainaut M."/>
            <person name="Harispe M.L."/>
            <person name="Henrissat B."/>
            <person name="Hilden K.S."/>
            <person name="Hope R."/>
            <person name="Hossain A."/>
            <person name="Karabika E."/>
            <person name="Karaffa L."/>
            <person name="Karanyi Z."/>
            <person name="Krasevec N."/>
            <person name="Kuo A."/>
            <person name="Kusch H."/>
            <person name="LaButti K."/>
            <person name="Lagendijk E.L."/>
            <person name="Lapidus A."/>
            <person name="Levasseur A."/>
            <person name="Lindquist E."/>
            <person name="Lipzen A."/>
            <person name="Logrieco A.F."/>
            <person name="MacCabe A."/>
            <person name="Maekelae M.R."/>
            <person name="Malavazi I."/>
            <person name="Melin P."/>
            <person name="Meyer V."/>
            <person name="Mielnichuk N."/>
            <person name="Miskei M."/>
            <person name="Molnar A.P."/>
            <person name="Mule G."/>
            <person name="Ngan C.Y."/>
            <person name="Orejas M."/>
            <person name="Orosz E."/>
            <person name="Ouedraogo J.P."/>
            <person name="Overkamp K.M."/>
            <person name="Park H.-S."/>
            <person name="Perrone G."/>
            <person name="Piumi F."/>
            <person name="Punt P.J."/>
            <person name="Ram A.F."/>
            <person name="Ramon A."/>
            <person name="Rauscher S."/>
            <person name="Record E."/>
            <person name="Riano-Pachon D.M."/>
            <person name="Robert V."/>
            <person name="Roehrig J."/>
            <person name="Ruller R."/>
            <person name="Salamov A."/>
            <person name="Salih N.S."/>
            <person name="Samson R.A."/>
            <person name="Sandor E."/>
            <person name="Sanguinetti M."/>
            <person name="Schuetze T."/>
            <person name="Sepcic K."/>
            <person name="Shelest E."/>
            <person name="Sherlock G."/>
            <person name="Sophianopoulou V."/>
            <person name="Squina F.M."/>
            <person name="Sun H."/>
            <person name="Susca A."/>
            <person name="Todd R.B."/>
            <person name="Tsang A."/>
            <person name="Unkles S.E."/>
            <person name="van de Wiele N."/>
            <person name="van Rossen-Uffink D."/>
            <person name="Oliveira J.V."/>
            <person name="Vesth T.C."/>
            <person name="Visser J."/>
            <person name="Yu J.-H."/>
            <person name="Zhou M."/>
            <person name="Andersen M.R."/>
            <person name="Archer D.B."/>
            <person name="Baker S.E."/>
            <person name="Benoit I."/>
            <person name="Brakhage A.A."/>
            <person name="Braus G.H."/>
            <person name="Fischer R."/>
            <person name="Frisvad J.C."/>
            <person name="Goldman G.H."/>
            <person name="Houbraken J."/>
            <person name="Oakley B."/>
            <person name="Pocsi I."/>
            <person name="Scazzocchio C."/>
            <person name="Seiboth B."/>
            <person name="vanKuyk P.A."/>
            <person name="Wortman J."/>
            <person name="Dyer P.S."/>
            <person name="Grigoriev I.V."/>
        </authorList>
    </citation>
    <scope>NUCLEOTIDE SEQUENCE [LARGE SCALE GENOMIC DNA]</scope>
    <source>
        <strain evidence="4">DTO 134E9</strain>
    </source>
</reference>
<gene>
    <name evidence="3" type="ORF">ASPWEDRAFT_39606</name>
</gene>
<dbReference type="InterPro" id="IPR049192">
    <property type="entry name" value="DUF4246_C"/>
</dbReference>
<feature type="domain" description="DUF4246" evidence="1">
    <location>
        <begin position="93"/>
        <end position="542"/>
    </location>
</feature>
<feature type="domain" description="DUF4246" evidence="2">
    <location>
        <begin position="10"/>
        <end position="77"/>
    </location>
</feature>
<dbReference type="STRING" id="1073089.A0A1L9RSM5"/>
<dbReference type="RefSeq" id="XP_040691559.1">
    <property type="nucleotide sequence ID" value="XM_040835136.1"/>
</dbReference>
<dbReference type="Proteomes" id="UP000184383">
    <property type="component" value="Unassembled WGS sequence"/>
</dbReference>
<dbReference type="AlphaFoldDB" id="A0A1L9RSM5"/>
<dbReference type="InterPro" id="IPR025340">
    <property type="entry name" value="DUF4246"/>
</dbReference>
<keyword evidence="4" id="KW-1185">Reference proteome</keyword>
<dbReference type="GeneID" id="63750984"/>
<name>A0A1L9RSM5_ASPWE</name>
<sequence>MAEHQDRIILPGFGRPLDDYKQDERPDFDHAIRDLCQSLGVVLRERRMIDFINQISDKPEWDRKVFDEDIVSKWMAEACVWKEELNDDYLSAAMFDYCIRELRDKAAYFQKSQMVCVLDCETAIVKSDTAVSQDLMNALRQNVRALEEVPDSAKDWHPGSDHKVLDLLHPSLFPLVHGKSRALPYRTVPLDSCTRFIGEGEIVNPELHTKVVDRWDYKGQLKPWGNFQWLPSNVQFEDGRPSITSYINNLHPHDHKELYGALEGFLAAAIPLWNECLSWDVPRLRIKHENFSDEDFTVPNGVTYTPSEQDMIDACLPDMPMDLRPRTLQEARDQDLTYTDGFVDWFEQNRVLIQLEPEHFRSREDWREQTKPRVVDLQKDFAKSGLQVIFKLANTHLTPEGPEYTGGSWHIEGALNEHISATALYYYDEENITPSHLSFRQSVESVNITGSAAQGEYHSAELYFGVEYDDPAIQKLGSVLTRSGRLLTFPNVLQHKVQPFRLADPTKPGHRKILAMFLVDPHIPILSTANVPPQRRDWWADELRNVPPFHALPLEIFNNILEYVDDFPMSWEDAVEVRQKLMNERGALTDRVDTFMRNETYSFCEH</sequence>
<evidence type="ECO:0000313" key="4">
    <source>
        <dbReference type="Proteomes" id="UP000184383"/>
    </source>
</evidence>
<dbReference type="VEuPathDB" id="FungiDB:ASPWEDRAFT_39606"/>